<accession>A0AA86TQP6</accession>
<dbReference type="EMBL" id="CATOUU010000336">
    <property type="protein sequence ID" value="CAI9925136.1"/>
    <property type="molecule type" value="Genomic_DNA"/>
</dbReference>
<gene>
    <name evidence="1" type="ORF">HINF_LOCUS12781</name>
    <name evidence="3" type="ORF">HINF_LOCUS20110</name>
    <name evidence="4" type="ORF">HINF_LOCUS48713</name>
    <name evidence="2" type="ORF">HINF_LOCUS63316</name>
</gene>
<evidence type="ECO:0000313" key="1">
    <source>
        <dbReference type="EMBL" id="CAI9925136.1"/>
    </source>
</evidence>
<dbReference type="AlphaFoldDB" id="A0AA86TQP6"/>
<reference evidence="1" key="1">
    <citation type="submission" date="2023-06" db="EMBL/GenBank/DDBJ databases">
        <authorList>
            <person name="Kurt Z."/>
        </authorList>
    </citation>
    <scope>NUCLEOTIDE SEQUENCE</scope>
</reference>
<evidence type="ECO:0000313" key="2">
    <source>
        <dbReference type="EMBL" id="CAI9975671.1"/>
    </source>
</evidence>
<evidence type="ECO:0000313" key="3">
    <source>
        <dbReference type="EMBL" id="CAL6006350.1"/>
    </source>
</evidence>
<dbReference type="EMBL" id="CAXDID020000054">
    <property type="protein sequence ID" value="CAL6006350.1"/>
    <property type="molecule type" value="Genomic_DNA"/>
</dbReference>
<dbReference type="Proteomes" id="UP001642409">
    <property type="component" value="Unassembled WGS sequence"/>
</dbReference>
<keyword evidence="5" id="KW-1185">Reference proteome</keyword>
<sequence>MQTTHNISYVEASTSSLDSLDSMYIREEVIEYKPVFDQSRAYSFIEALNDRKPDEQFKYVVGHPDLFISSLGRLVYSEDLTKRPSISMNQGYYYIYRQSYYIYSSFSSLSLSRRMSRRL</sequence>
<dbReference type="EMBL" id="CATOUU010001170">
    <property type="protein sequence ID" value="CAI9975671.1"/>
    <property type="molecule type" value="Genomic_DNA"/>
</dbReference>
<protein>
    <submittedName>
        <fullName evidence="3">Hypothetical_protein</fullName>
    </submittedName>
</protein>
<comment type="caution">
    <text evidence="1">The sequence shown here is derived from an EMBL/GenBank/DDBJ whole genome shotgun (WGS) entry which is preliminary data.</text>
</comment>
<name>A0AA86TQP6_9EUKA</name>
<proteinExistence type="predicted"/>
<dbReference type="EMBL" id="CAXDID020000225">
    <property type="protein sequence ID" value="CAL6059368.1"/>
    <property type="molecule type" value="Genomic_DNA"/>
</dbReference>
<evidence type="ECO:0000313" key="4">
    <source>
        <dbReference type="EMBL" id="CAL6059368.1"/>
    </source>
</evidence>
<organism evidence="1">
    <name type="scientific">Hexamita inflata</name>
    <dbReference type="NCBI Taxonomy" id="28002"/>
    <lineage>
        <taxon>Eukaryota</taxon>
        <taxon>Metamonada</taxon>
        <taxon>Diplomonadida</taxon>
        <taxon>Hexamitidae</taxon>
        <taxon>Hexamitinae</taxon>
        <taxon>Hexamita</taxon>
    </lineage>
</organism>
<evidence type="ECO:0000313" key="5">
    <source>
        <dbReference type="Proteomes" id="UP001642409"/>
    </source>
</evidence>
<reference evidence="3 5" key="2">
    <citation type="submission" date="2024-07" db="EMBL/GenBank/DDBJ databases">
        <authorList>
            <person name="Akdeniz Z."/>
        </authorList>
    </citation>
    <scope>NUCLEOTIDE SEQUENCE [LARGE SCALE GENOMIC DNA]</scope>
</reference>